<dbReference type="InterPro" id="IPR043129">
    <property type="entry name" value="ATPase_NBD"/>
</dbReference>
<dbReference type="EMBL" id="BOMQ01000029">
    <property type="protein sequence ID" value="GIE49042.1"/>
    <property type="molecule type" value="Genomic_DNA"/>
</dbReference>
<dbReference type="PANTHER" id="PTHR18964:SF149">
    <property type="entry name" value="BIFUNCTIONAL UDP-N-ACETYLGLUCOSAMINE 2-EPIMERASE_N-ACETYLMANNOSAMINE KINASE"/>
    <property type="match status" value="1"/>
</dbReference>
<comment type="similarity">
    <text evidence="1">Belongs to the ROK (NagC/XylR) family.</text>
</comment>
<feature type="domain" description="HTH marR-type" evidence="2">
    <location>
        <begin position="24"/>
        <end position="65"/>
    </location>
</feature>
<proteinExistence type="inferred from homology"/>
<keyword evidence="4" id="KW-1185">Reference proteome</keyword>
<dbReference type="PANTHER" id="PTHR18964">
    <property type="entry name" value="ROK (REPRESSOR, ORF, KINASE) FAMILY"/>
    <property type="match status" value="1"/>
</dbReference>
<dbReference type="Gene3D" id="1.10.10.10">
    <property type="entry name" value="Winged helix-like DNA-binding domain superfamily/Winged helix DNA-binding domain"/>
    <property type="match status" value="1"/>
</dbReference>
<evidence type="ECO:0000259" key="2">
    <source>
        <dbReference type="Pfam" id="PF12802"/>
    </source>
</evidence>
<dbReference type="InterPro" id="IPR036388">
    <property type="entry name" value="WH-like_DNA-bd_sf"/>
</dbReference>
<dbReference type="Gene3D" id="3.30.420.40">
    <property type="match status" value="2"/>
</dbReference>
<protein>
    <submittedName>
        <fullName evidence="3">Xylose repressor</fullName>
    </submittedName>
</protein>
<dbReference type="Pfam" id="PF12802">
    <property type="entry name" value="MarR_2"/>
    <property type="match status" value="1"/>
</dbReference>
<dbReference type="GO" id="GO:0003700">
    <property type="term" value="F:DNA-binding transcription factor activity"/>
    <property type="evidence" value="ECO:0007669"/>
    <property type="project" value="InterPro"/>
</dbReference>
<comment type="caution">
    <text evidence="3">The sequence shown here is derived from an EMBL/GenBank/DDBJ whole genome shotgun (WGS) entry which is preliminary data.</text>
</comment>
<dbReference type="InterPro" id="IPR036390">
    <property type="entry name" value="WH_DNA-bd_sf"/>
</dbReference>
<evidence type="ECO:0000313" key="3">
    <source>
        <dbReference type="EMBL" id="GIE49042.1"/>
    </source>
</evidence>
<dbReference type="SUPFAM" id="SSF46785">
    <property type="entry name" value="Winged helix' DNA-binding domain"/>
    <property type="match status" value="1"/>
</dbReference>
<sequence length="406" mass="41596">MISTHGMTRPADLSDVRTTNLAVVLRFVRTHAPCSRADIAASTGLNKATVSSLVTDLLERRLLRETGLTENRIGRPASMLTLQSRPYAAIGIELAADHLVAIAVDLTGERLLTWRRAHAGLDGAPGRAEAAVAALAGRVVAKMAAEQRRVLGLTVAAPGLVAPGGGVRFPPHLARPALDLGAALERGLRHPEYDVVIESSANLAALAEYRGGAEADTPHLIALVGGVEIGAGIVADGRALRGGRGFAGQAGHLQVDCAGPRCRCGRQGCLEAVAGLPALVRRALPDTAPDGPIVDYAPELERITALAGNGDAHVTGALAETGRLLGRGVSMLAELLDPQVVVLGGSFATLAPWLLPAVQAELAARAPGETACRVTASTLHPDGAALGGAMLALDRLESGQLPASAG</sequence>
<dbReference type="InterPro" id="IPR000835">
    <property type="entry name" value="HTH_MarR-typ"/>
</dbReference>
<evidence type="ECO:0000313" key="4">
    <source>
        <dbReference type="Proteomes" id="UP000647172"/>
    </source>
</evidence>
<evidence type="ECO:0000256" key="1">
    <source>
        <dbReference type="ARBA" id="ARBA00006479"/>
    </source>
</evidence>
<gene>
    <name evidence="3" type="ORF">Ani05nite_25760</name>
</gene>
<accession>A0A919MLP7</accession>
<dbReference type="SUPFAM" id="SSF53067">
    <property type="entry name" value="Actin-like ATPase domain"/>
    <property type="match status" value="2"/>
</dbReference>
<dbReference type="Proteomes" id="UP000647172">
    <property type="component" value="Unassembled WGS sequence"/>
</dbReference>
<dbReference type="Pfam" id="PF00480">
    <property type="entry name" value="ROK"/>
    <property type="match status" value="1"/>
</dbReference>
<organism evidence="3 4">
    <name type="scientific">Actinoplanes nipponensis</name>
    <dbReference type="NCBI Taxonomy" id="135950"/>
    <lineage>
        <taxon>Bacteria</taxon>
        <taxon>Bacillati</taxon>
        <taxon>Actinomycetota</taxon>
        <taxon>Actinomycetes</taxon>
        <taxon>Micromonosporales</taxon>
        <taxon>Micromonosporaceae</taxon>
        <taxon>Actinoplanes</taxon>
    </lineage>
</organism>
<reference evidence="3" key="1">
    <citation type="submission" date="2021-01" db="EMBL/GenBank/DDBJ databases">
        <title>Whole genome shotgun sequence of Actinoplanes nipponensis NBRC 14063.</title>
        <authorList>
            <person name="Komaki H."/>
            <person name="Tamura T."/>
        </authorList>
    </citation>
    <scope>NUCLEOTIDE SEQUENCE</scope>
    <source>
        <strain evidence="3">NBRC 14063</strain>
    </source>
</reference>
<dbReference type="AlphaFoldDB" id="A0A919MLP7"/>
<dbReference type="InterPro" id="IPR000600">
    <property type="entry name" value="ROK"/>
</dbReference>
<name>A0A919MLP7_9ACTN</name>